<dbReference type="PANTHER" id="PTHR14387">
    <property type="entry name" value="THADA/DEATH RECEPTOR INTERACTING PROTEIN"/>
    <property type="match status" value="1"/>
</dbReference>
<dbReference type="InParanoid" id="W5MBS7"/>
<dbReference type="AlphaFoldDB" id="W5MBS7"/>
<reference evidence="1" key="3">
    <citation type="submission" date="2025-09" db="UniProtKB">
        <authorList>
            <consortium name="Ensembl"/>
        </authorList>
    </citation>
    <scope>IDENTIFICATION</scope>
</reference>
<dbReference type="eggNOG" id="ENOG502S4GV">
    <property type="taxonomic scope" value="Eukaryota"/>
</dbReference>
<proteinExistence type="predicted"/>
<dbReference type="Bgee" id="ENSLOCG00000004861">
    <property type="expression patterns" value="Expressed in ovary and 13 other cell types or tissues"/>
</dbReference>
<dbReference type="InterPro" id="IPR051954">
    <property type="entry name" value="tRNA_methyltransferase_THADA"/>
</dbReference>
<dbReference type="EMBL" id="AHAT01005119">
    <property type="status" value="NOT_ANNOTATED_CDS"/>
    <property type="molecule type" value="Genomic_DNA"/>
</dbReference>
<dbReference type="HOGENOM" id="CLU_810236_0_0_1"/>
<dbReference type="Proteomes" id="UP000018468">
    <property type="component" value="Linkage group LG20"/>
</dbReference>
<protein>
    <submittedName>
        <fullName evidence="1">Uncharacterized protein</fullName>
    </submittedName>
</protein>
<keyword evidence="2" id="KW-1185">Reference proteome</keyword>
<evidence type="ECO:0000313" key="2">
    <source>
        <dbReference type="Proteomes" id="UP000018468"/>
    </source>
</evidence>
<dbReference type="InterPro" id="IPR016024">
    <property type="entry name" value="ARM-type_fold"/>
</dbReference>
<dbReference type="OMA" id="LWESEGI"/>
<organism evidence="1 2">
    <name type="scientific">Lepisosteus oculatus</name>
    <name type="common">Spotted gar</name>
    <dbReference type="NCBI Taxonomy" id="7918"/>
    <lineage>
        <taxon>Eukaryota</taxon>
        <taxon>Metazoa</taxon>
        <taxon>Chordata</taxon>
        <taxon>Craniata</taxon>
        <taxon>Vertebrata</taxon>
        <taxon>Euteleostomi</taxon>
        <taxon>Actinopterygii</taxon>
        <taxon>Neopterygii</taxon>
        <taxon>Holostei</taxon>
        <taxon>Semionotiformes</taxon>
        <taxon>Lepisosteidae</taxon>
        <taxon>Lepisosteus</taxon>
    </lineage>
</organism>
<name>W5MBS7_LEPOC</name>
<evidence type="ECO:0000313" key="1">
    <source>
        <dbReference type="Ensembl" id="ENSLOCP00000005836.1"/>
    </source>
</evidence>
<dbReference type="SUPFAM" id="SSF48371">
    <property type="entry name" value="ARM repeat"/>
    <property type="match status" value="1"/>
</dbReference>
<dbReference type="Ensembl" id="ENSLOCT00000005844.1">
    <property type="protein sequence ID" value="ENSLOCP00000005836.1"/>
    <property type="gene ID" value="ENSLOCG00000004861.1"/>
</dbReference>
<accession>W5MBS7</accession>
<reference evidence="1" key="2">
    <citation type="submission" date="2025-08" db="UniProtKB">
        <authorList>
            <consortium name="Ensembl"/>
        </authorList>
    </citation>
    <scope>IDENTIFICATION</scope>
</reference>
<dbReference type="GeneTree" id="ENSGT00610000087456"/>
<dbReference type="PANTHER" id="PTHR14387:SF0">
    <property type="entry name" value="DUF2428 DOMAIN-CONTAINING PROTEIN"/>
    <property type="match status" value="1"/>
</dbReference>
<sequence>MLLALLESQDGGPELRSQALCAAGLLLSQSCEDSLTERWCRLLETHRTPETPETLRLACTHALQQAGMPLVSRTLRGVAPKPALSVRLINTAIHLLQDESQQIRTEAAKFASVLHSLWKGGTEGQGPCFQMQVNQGLLGLLELLLEEFWDSPGTLGALLSHLPDGDLKEALRGAQDADAECTSLYEQDDANVFEEPSVMSELLLPYLIQLADKTDKPSHLKNRLAVWAAENTAGILNNIHFCKQLFGRGDEAVALGHLGWQCGPCFHGHLAGLFARAGFLLHLLEASEDHQPLAPELHCPPQALWADLQETRRLLSQHGVLVSVGIDWVGTH</sequence>
<dbReference type="STRING" id="7918.ENSLOCP00000005836"/>
<reference evidence="2" key="1">
    <citation type="submission" date="2011-12" db="EMBL/GenBank/DDBJ databases">
        <title>The Draft Genome of Lepisosteus oculatus.</title>
        <authorList>
            <consortium name="The Broad Institute Genome Assembly &amp; Analysis Group"/>
            <consortium name="Computational R&amp;D Group"/>
            <consortium name="and Sequencing Platform"/>
            <person name="Di Palma F."/>
            <person name="Alfoldi J."/>
            <person name="Johnson J."/>
            <person name="Berlin A."/>
            <person name="Gnerre S."/>
            <person name="Jaffe D."/>
            <person name="MacCallum I."/>
            <person name="Young S."/>
            <person name="Walker B.J."/>
            <person name="Lander E.S."/>
            <person name="Lindblad-Toh K."/>
        </authorList>
    </citation>
    <scope>NUCLEOTIDE SEQUENCE [LARGE SCALE GENOMIC DNA]</scope>
</reference>